<dbReference type="CDD" id="cd14688">
    <property type="entry name" value="bZIP_YAP"/>
    <property type="match status" value="1"/>
</dbReference>
<comment type="caution">
    <text evidence="8">The sequence shown here is derived from an EMBL/GenBank/DDBJ whole genome shotgun (WGS) entry which is preliminary data.</text>
</comment>
<dbReference type="AlphaFoldDB" id="A0A433DE23"/>
<dbReference type="InterPro" id="IPR024049">
    <property type="entry name" value="eRF1_1_sf"/>
</dbReference>
<evidence type="ECO:0000256" key="1">
    <source>
        <dbReference type="ARBA" id="ARBA00004496"/>
    </source>
</evidence>
<dbReference type="Gene3D" id="3.30.960.10">
    <property type="entry name" value="eRF1 domain 1"/>
    <property type="match status" value="1"/>
</dbReference>
<dbReference type="Pfam" id="PF00170">
    <property type="entry name" value="bZIP_1"/>
    <property type="match status" value="1"/>
</dbReference>
<evidence type="ECO:0000256" key="4">
    <source>
        <dbReference type="ARBA" id="ARBA00022917"/>
    </source>
</evidence>
<evidence type="ECO:0000313" key="9">
    <source>
        <dbReference type="Proteomes" id="UP000268093"/>
    </source>
</evidence>
<dbReference type="SUPFAM" id="SSF53137">
    <property type="entry name" value="Translational machinery components"/>
    <property type="match status" value="1"/>
</dbReference>
<dbReference type="InterPro" id="IPR005141">
    <property type="entry name" value="eRF1_2"/>
</dbReference>
<dbReference type="Gene3D" id="3.30.420.60">
    <property type="entry name" value="eRF1 domain 2"/>
    <property type="match status" value="1"/>
</dbReference>
<dbReference type="InterPro" id="IPR005140">
    <property type="entry name" value="eRF1_Pelota-like_N"/>
</dbReference>
<reference evidence="8 9" key="1">
    <citation type="journal article" date="2018" name="New Phytol.">
        <title>Phylogenomics of Endogonaceae and evolution of mycorrhizas within Mucoromycota.</title>
        <authorList>
            <person name="Chang Y."/>
            <person name="Desiro A."/>
            <person name="Na H."/>
            <person name="Sandor L."/>
            <person name="Lipzen A."/>
            <person name="Clum A."/>
            <person name="Barry K."/>
            <person name="Grigoriev I.V."/>
            <person name="Martin F.M."/>
            <person name="Stajich J.E."/>
            <person name="Smith M.E."/>
            <person name="Bonito G."/>
            <person name="Spatafora J.W."/>
        </authorList>
    </citation>
    <scope>NUCLEOTIDE SEQUENCE [LARGE SCALE GENOMIC DNA]</scope>
    <source>
        <strain evidence="8 9">GMNB39</strain>
    </source>
</reference>
<feature type="region of interest" description="Disordered" evidence="6">
    <location>
        <begin position="27"/>
        <end position="53"/>
    </location>
</feature>
<evidence type="ECO:0000256" key="2">
    <source>
        <dbReference type="ARBA" id="ARBA00005326"/>
    </source>
</evidence>
<dbReference type="PANTHER" id="PTHR10113">
    <property type="entry name" value="PEPTIDE CHAIN RELEASE FACTOR SUBUNIT 1"/>
    <property type="match status" value="1"/>
</dbReference>
<dbReference type="Pfam" id="PF03463">
    <property type="entry name" value="eRF1_1"/>
    <property type="match status" value="1"/>
</dbReference>
<dbReference type="GO" id="GO:0003747">
    <property type="term" value="F:translation release factor activity"/>
    <property type="evidence" value="ECO:0007669"/>
    <property type="project" value="InterPro"/>
</dbReference>
<name>A0A433DE23_9FUNG</name>
<evidence type="ECO:0000259" key="7">
    <source>
        <dbReference type="PROSITE" id="PS00036"/>
    </source>
</evidence>
<dbReference type="InterPro" id="IPR029064">
    <property type="entry name" value="Ribosomal_eL30-like_sf"/>
</dbReference>
<protein>
    <recommendedName>
        <fullName evidence="7">BZIP domain-containing protein</fullName>
    </recommendedName>
</protein>
<dbReference type="SMART" id="SM00338">
    <property type="entry name" value="BRLZ"/>
    <property type="match status" value="1"/>
</dbReference>
<dbReference type="Gene3D" id="1.20.5.170">
    <property type="match status" value="1"/>
</dbReference>
<dbReference type="OrthoDB" id="10254527at2759"/>
<dbReference type="Pfam" id="PF03465">
    <property type="entry name" value="eRF1_3"/>
    <property type="match status" value="1"/>
</dbReference>
<dbReference type="Pfam" id="PF11905">
    <property type="entry name" value="DUF3425"/>
    <property type="match status" value="1"/>
</dbReference>
<evidence type="ECO:0000256" key="3">
    <source>
        <dbReference type="ARBA" id="ARBA00022490"/>
    </source>
</evidence>
<proteinExistence type="inferred from homology"/>
<dbReference type="SUPFAM" id="SSF55481">
    <property type="entry name" value="N-terminal domain of eukaryotic peptide chain release factor subunit 1, ERF1"/>
    <property type="match status" value="1"/>
</dbReference>
<feature type="domain" description="BZIP" evidence="7">
    <location>
        <begin position="58"/>
        <end position="72"/>
    </location>
</feature>
<dbReference type="GO" id="GO:0018444">
    <property type="term" value="C:translation release factor complex"/>
    <property type="evidence" value="ECO:0007669"/>
    <property type="project" value="UniProtKB-ARBA"/>
</dbReference>
<dbReference type="GO" id="GO:0003700">
    <property type="term" value="F:DNA-binding transcription factor activity"/>
    <property type="evidence" value="ECO:0007669"/>
    <property type="project" value="InterPro"/>
</dbReference>
<keyword evidence="9" id="KW-1185">Reference proteome</keyword>
<gene>
    <name evidence="8" type="ORF">BC936DRAFT_143358</name>
</gene>
<dbReference type="InterPro" id="IPR005142">
    <property type="entry name" value="eRF1_3"/>
</dbReference>
<evidence type="ECO:0000313" key="8">
    <source>
        <dbReference type="EMBL" id="RUP49065.1"/>
    </source>
</evidence>
<dbReference type="Proteomes" id="UP000268093">
    <property type="component" value="Unassembled WGS sequence"/>
</dbReference>
<dbReference type="PROSITE" id="PS00036">
    <property type="entry name" value="BZIP_BASIC"/>
    <property type="match status" value="1"/>
</dbReference>
<keyword evidence="4" id="KW-0648">Protein biosynthesis</keyword>
<feature type="coiled-coil region" evidence="5">
    <location>
        <begin position="70"/>
        <end position="97"/>
    </location>
</feature>
<dbReference type="InterPro" id="IPR042226">
    <property type="entry name" value="eFR1_2_sf"/>
</dbReference>
<comment type="similarity">
    <text evidence="2">Belongs to the eukaryotic release factor 1 family.</text>
</comment>
<dbReference type="FunFam" id="3.30.420.60:FF:000001">
    <property type="entry name" value="Eukaryotic peptide chain release factor subunit 1"/>
    <property type="match status" value="1"/>
</dbReference>
<keyword evidence="3" id="KW-0963">Cytoplasm</keyword>
<comment type="subcellular location">
    <subcellularLocation>
        <location evidence="1">Cytoplasm</location>
    </subcellularLocation>
</comment>
<accession>A0A433DE23</accession>
<keyword evidence="5" id="KW-0175">Coiled coil</keyword>
<dbReference type="InterPro" id="IPR004827">
    <property type="entry name" value="bZIP"/>
</dbReference>
<dbReference type="SUPFAM" id="SSF55315">
    <property type="entry name" value="L30e-like"/>
    <property type="match status" value="1"/>
</dbReference>
<dbReference type="FunFam" id="3.30.960.10:FF:000002">
    <property type="entry name" value="Eukaryotic peptide chain release factor subunit 1"/>
    <property type="match status" value="1"/>
</dbReference>
<dbReference type="Gene3D" id="3.30.1330.30">
    <property type="match status" value="1"/>
</dbReference>
<evidence type="ECO:0000256" key="5">
    <source>
        <dbReference type="SAM" id="Coils"/>
    </source>
</evidence>
<dbReference type="InterPro" id="IPR046347">
    <property type="entry name" value="bZIP_sf"/>
</dbReference>
<dbReference type="SUPFAM" id="SSF57959">
    <property type="entry name" value="Leucine zipper domain"/>
    <property type="match status" value="1"/>
</dbReference>
<sequence length="1113" mass="124580">MKYNHTTTPALKEPISFINEDPAAHVRPLPPLFDPDDPSVRIKRKPGRKPNPVAPMLRKAANRVAQRAFRERKEHHIKELEEQVKALRDRAGKESDELRATVEAYRVENGYLRNLVVLMQSVLIQHGIPAPEFGDMDVEVDKSTRAVAPNGAGEGEVPMQVGGMETLTSEHGFPLERSPARTLDGSEQELQFHFEDSSAQQVPGSISVPVGLEFQPDTMIAEAAVPVQAQYFSRSSTDTMYIKHSDPSTSPLLPWGAVTSTPLNTSQPLNPDFGTILQPITPGAQLIDKLFAPEGISTASLDHIMEPLYAADTSYVISSDPIHDSPSPASLPTSPESTTSTYSSYSSYQLLTPSASATSTLPTTITINADTPIVRPPPELTTRAAIQLIELQLRAQSVSKTSNLPYSIHPTALQHAVPHDPRIDLLPSMHIRDRMIVFRESFDLEACIHMLMTKAKFHGGNPADPENWELPEEFFTEFWFCCVHSDVVRTNKWRRARGAPDVRWKTPPVEELKRFGAYGEARKDPAIGELYGWYRFDLSGVVQIWVSGMFFYLIGKYTLFDYSIYRSYATRIDECALLVMTVHGGSFMSCPPYYLWRSGHDAYRSLLDGVMTRRVGDALGASNLRLDRSVGTWKRPGGKQRITPKPPSQKCLPHPHCSLAVHIRLARKLDSNGTSMISLIIPPKDQISRISKMLADEYGTASNIKSRVNRLSVLAAITSTQQRLKLYNKVPPNGLVVYCGTIVTEEGKEKKVNIDFEPFKPINTSLYLCDNKFHTEALSELLESDAKFGFIVMDGNGALFGTLSGNTRDVVHKMTVDLPKKHGRGGQSALRFARLREEKRHNYVRKVAELAVQFFITSDRVNCAGLVLAGSADFKTELSQSDMFDQRLQAKIIKVVDVSYGGENGFNQVRDISVTNMYHGIGKNCSRMTKSWHLCLNLVRFCLFIQAIELSAESLSNVKFIQEKKLISTYFDEISQDTGKYCFGVEDTLKALEMGAVETLIVWENLDVTRFILKDSVGVDHIVHMTKQQEKERTLFLDKDSGTEMEVVESKPLLEWFADKYKDFGAVLEFVTNRSQEGSQFVKGFGGIGGLLRYKVNFEQLNYDSEEDGFYSD</sequence>
<dbReference type="FunFam" id="3.30.1330.30:FF:000006">
    <property type="entry name" value="Peptide chain release factor subunit 1"/>
    <property type="match status" value="1"/>
</dbReference>
<dbReference type="EMBL" id="RBNI01002646">
    <property type="protein sequence ID" value="RUP49065.1"/>
    <property type="molecule type" value="Genomic_DNA"/>
</dbReference>
<dbReference type="SMART" id="SM01194">
    <property type="entry name" value="eRF1_1"/>
    <property type="match status" value="1"/>
</dbReference>
<evidence type="ECO:0000256" key="6">
    <source>
        <dbReference type="SAM" id="MobiDB-lite"/>
    </source>
</evidence>
<dbReference type="Pfam" id="PF03464">
    <property type="entry name" value="eRF1_2"/>
    <property type="match status" value="1"/>
</dbReference>
<dbReference type="InterPro" id="IPR021833">
    <property type="entry name" value="DUF3425"/>
</dbReference>
<dbReference type="InterPro" id="IPR004403">
    <property type="entry name" value="Peptide_chain-rel_eRF1/aRF1"/>
</dbReference>
<dbReference type="NCBIfam" id="TIGR03676">
    <property type="entry name" value="aRF1_eRF1"/>
    <property type="match status" value="1"/>
</dbReference>
<organism evidence="8 9">
    <name type="scientific">Jimgerdemannia flammicorona</name>
    <dbReference type="NCBI Taxonomy" id="994334"/>
    <lineage>
        <taxon>Eukaryota</taxon>
        <taxon>Fungi</taxon>
        <taxon>Fungi incertae sedis</taxon>
        <taxon>Mucoromycota</taxon>
        <taxon>Mucoromycotina</taxon>
        <taxon>Endogonomycetes</taxon>
        <taxon>Endogonales</taxon>
        <taxon>Endogonaceae</taxon>
        <taxon>Jimgerdemannia</taxon>
    </lineage>
</organism>